<accession>A0AB38XN40</accession>
<dbReference type="Pfam" id="PF00294">
    <property type="entry name" value="PfkB"/>
    <property type="match status" value="1"/>
</dbReference>
<dbReference type="InterPro" id="IPR050306">
    <property type="entry name" value="PfkB_Carbo_kinase"/>
</dbReference>
<evidence type="ECO:0000256" key="5">
    <source>
        <dbReference type="ARBA" id="ARBA00022840"/>
    </source>
</evidence>
<gene>
    <name evidence="7" type="ORF">PIG85_08555</name>
</gene>
<dbReference type="Gene3D" id="3.40.1190.20">
    <property type="match status" value="1"/>
</dbReference>
<dbReference type="RefSeq" id="WP_167568299.1">
    <property type="nucleotide sequence ID" value="NZ_CP116394.1"/>
</dbReference>
<keyword evidence="4 7" id="KW-0418">Kinase</keyword>
<dbReference type="InterPro" id="IPR029056">
    <property type="entry name" value="Ribokinase-like"/>
</dbReference>
<reference evidence="7" key="1">
    <citation type="submission" date="2023-01" db="EMBL/GenBank/DDBJ databases">
        <title>Comparative Genomic Analysis of the Clinically-Derived Winkia Strain NY0527 Provides Evidence into the Taxonomic Reassignment of Winkia neuii and Characterizes Their Virulence Traits.</title>
        <authorList>
            <person name="Cai X."/>
            <person name="Peng Y."/>
            <person name="Li M."/>
            <person name="Qiu Y."/>
            <person name="Wang Y."/>
            <person name="Xu L."/>
            <person name="Hou Q."/>
        </authorList>
    </citation>
    <scope>NUCLEOTIDE SEQUENCE</scope>
    <source>
        <strain evidence="7">NY0527</strain>
    </source>
</reference>
<dbReference type="PANTHER" id="PTHR43085">
    <property type="entry name" value="HEXOKINASE FAMILY MEMBER"/>
    <property type="match status" value="1"/>
</dbReference>
<dbReference type="GO" id="GO:0016301">
    <property type="term" value="F:kinase activity"/>
    <property type="evidence" value="ECO:0007669"/>
    <property type="project" value="UniProtKB-KW"/>
</dbReference>
<comment type="similarity">
    <text evidence="1">Belongs to the carbohydrate kinase PfkB family.</text>
</comment>
<evidence type="ECO:0000256" key="4">
    <source>
        <dbReference type="ARBA" id="ARBA00022777"/>
    </source>
</evidence>
<dbReference type="SUPFAM" id="SSF53613">
    <property type="entry name" value="Ribokinase-like"/>
    <property type="match status" value="1"/>
</dbReference>
<evidence type="ECO:0000256" key="2">
    <source>
        <dbReference type="ARBA" id="ARBA00022679"/>
    </source>
</evidence>
<dbReference type="Proteomes" id="UP001211044">
    <property type="component" value="Chromosome"/>
</dbReference>
<evidence type="ECO:0000313" key="8">
    <source>
        <dbReference type="Proteomes" id="UP001211044"/>
    </source>
</evidence>
<keyword evidence="5" id="KW-0067">ATP-binding</keyword>
<organism evidence="7 8">
    <name type="scientific">Winkia neuii subsp. anitrata</name>
    <dbReference type="NCBI Taxonomy" id="29318"/>
    <lineage>
        <taxon>Bacteria</taxon>
        <taxon>Bacillati</taxon>
        <taxon>Actinomycetota</taxon>
        <taxon>Actinomycetes</taxon>
        <taxon>Actinomycetales</taxon>
        <taxon>Actinomycetaceae</taxon>
        <taxon>Winkia</taxon>
    </lineage>
</organism>
<feature type="domain" description="Carbohydrate kinase PfkB" evidence="6">
    <location>
        <begin position="6"/>
        <end position="301"/>
    </location>
</feature>
<dbReference type="PROSITE" id="PS00584">
    <property type="entry name" value="PFKB_KINASES_2"/>
    <property type="match status" value="1"/>
</dbReference>
<dbReference type="InterPro" id="IPR011611">
    <property type="entry name" value="PfkB_dom"/>
</dbReference>
<sequence length="317" mass="34006">MTASPRVLCVGEALMDRIERDGSAKEYVGGSLLNVARGIAQLGHDTTLASWWGEDERGQQLAKALAEGDVHVLPGTSGADHTTVAYAHVDSEGRATYEFDLLWDLPEQARPDTYDHLHTGSFAATVEPGGKKVLRLVKEAALTGTVSYDPNIRPSVMGSPEQARGRIEEIISFCDIVKASDEDISWLYPDRAVEDVMRSWLAMGPAMVITTRGPWGAYARLAGERDMLVIDPLNVELGDTVGAGDSFMAGLISALLDAGLAGSGQARRKLREAKWADVLSALHRATVTSGLTVSKLGAFSPNRADVARVTDGHPELK</sequence>
<name>A0AB38XN40_9ACTO</name>
<proteinExistence type="inferred from homology"/>
<evidence type="ECO:0000256" key="3">
    <source>
        <dbReference type="ARBA" id="ARBA00022741"/>
    </source>
</evidence>
<keyword evidence="3" id="KW-0547">Nucleotide-binding</keyword>
<evidence type="ECO:0000313" key="7">
    <source>
        <dbReference type="EMBL" id="WCE45688.1"/>
    </source>
</evidence>
<dbReference type="AlphaFoldDB" id="A0AB38XN40"/>
<dbReference type="InterPro" id="IPR002173">
    <property type="entry name" value="Carboh/pur_kinase_PfkB_CS"/>
</dbReference>
<evidence type="ECO:0000259" key="6">
    <source>
        <dbReference type="Pfam" id="PF00294"/>
    </source>
</evidence>
<keyword evidence="2" id="KW-0808">Transferase</keyword>
<protein>
    <submittedName>
        <fullName evidence="7">PfkB family carbohydrate kinase</fullName>
    </submittedName>
</protein>
<dbReference type="KEGG" id="wne:PIG85_08555"/>
<dbReference type="EMBL" id="CP116394">
    <property type="protein sequence ID" value="WCE45688.1"/>
    <property type="molecule type" value="Genomic_DNA"/>
</dbReference>
<dbReference type="PANTHER" id="PTHR43085:SF1">
    <property type="entry name" value="PSEUDOURIDINE KINASE-RELATED"/>
    <property type="match status" value="1"/>
</dbReference>
<dbReference type="GO" id="GO:0005524">
    <property type="term" value="F:ATP binding"/>
    <property type="evidence" value="ECO:0007669"/>
    <property type="project" value="UniProtKB-KW"/>
</dbReference>
<evidence type="ECO:0000256" key="1">
    <source>
        <dbReference type="ARBA" id="ARBA00010688"/>
    </source>
</evidence>